<evidence type="ECO:0000313" key="8">
    <source>
        <dbReference type="EMBL" id="KAL2059766.1"/>
    </source>
</evidence>
<dbReference type="Gene3D" id="4.10.240.10">
    <property type="entry name" value="Zn(2)-C6 fungal-type DNA-binding domain"/>
    <property type="match status" value="1"/>
</dbReference>
<evidence type="ECO:0000256" key="4">
    <source>
        <dbReference type="ARBA" id="ARBA00023163"/>
    </source>
</evidence>
<keyword evidence="4" id="KW-0804">Transcription</keyword>
<evidence type="ECO:0000256" key="2">
    <source>
        <dbReference type="ARBA" id="ARBA00023015"/>
    </source>
</evidence>
<feature type="compositionally biased region" description="Polar residues" evidence="6">
    <location>
        <begin position="124"/>
        <end position="148"/>
    </location>
</feature>
<evidence type="ECO:0000256" key="1">
    <source>
        <dbReference type="ARBA" id="ARBA00004123"/>
    </source>
</evidence>
<name>A0ABR4BR82_9HELO</name>
<dbReference type="PROSITE" id="PS00463">
    <property type="entry name" value="ZN2_CY6_FUNGAL_1"/>
    <property type="match status" value="1"/>
</dbReference>
<evidence type="ECO:0000256" key="6">
    <source>
        <dbReference type="SAM" id="MobiDB-lite"/>
    </source>
</evidence>
<keyword evidence="9" id="KW-1185">Reference proteome</keyword>
<proteinExistence type="predicted"/>
<organism evidence="8 9">
    <name type="scientific">Oculimacula yallundae</name>
    <dbReference type="NCBI Taxonomy" id="86028"/>
    <lineage>
        <taxon>Eukaryota</taxon>
        <taxon>Fungi</taxon>
        <taxon>Dikarya</taxon>
        <taxon>Ascomycota</taxon>
        <taxon>Pezizomycotina</taxon>
        <taxon>Leotiomycetes</taxon>
        <taxon>Helotiales</taxon>
        <taxon>Ploettnerulaceae</taxon>
        <taxon>Oculimacula</taxon>
    </lineage>
</organism>
<keyword evidence="3" id="KW-0238">DNA-binding</keyword>
<keyword evidence="2" id="KW-0805">Transcription regulation</keyword>
<dbReference type="PANTHER" id="PTHR31845">
    <property type="entry name" value="FINGER DOMAIN PROTEIN, PUTATIVE-RELATED"/>
    <property type="match status" value="1"/>
</dbReference>
<accession>A0ABR4BR82</accession>
<dbReference type="SUPFAM" id="SSF57701">
    <property type="entry name" value="Zn2/Cys6 DNA-binding domain"/>
    <property type="match status" value="1"/>
</dbReference>
<feature type="domain" description="Zn(2)-C6 fungal-type" evidence="7">
    <location>
        <begin position="43"/>
        <end position="74"/>
    </location>
</feature>
<feature type="region of interest" description="Disordered" evidence="6">
    <location>
        <begin position="120"/>
        <end position="156"/>
    </location>
</feature>
<dbReference type="EMBL" id="JAZHXI010000026">
    <property type="protein sequence ID" value="KAL2059766.1"/>
    <property type="molecule type" value="Genomic_DNA"/>
</dbReference>
<keyword evidence="5" id="KW-0539">Nucleus</keyword>
<evidence type="ECO:0000259" key="7">
    <source>
        <dbReference type="PROSITE" id="PS00463"/>
    </source>
</evidence>
<protein>
    <recommendedName>
        <fullName evidence="7">Zn(2)-C6 fungal-type domain-containing protein</fullName>
    </recommendedName>
</protein>
<dbReference type="InterPro" id="IPR036864">
    <property type="entry name" value="Zn2-C6_fun-type_DNA-bd_sf"/>
</dbReference>
<gene>
    <name evidence="8" type="ORF">VTL71DRAFT_10150</name>
</gene>
<comment type="caution">
    <text evidence="8">The sequence shown here is derived from an EMBL/GenBank/DDBJ whole genome shotgun (WGS) entry which is preliminary data.</text>
</comment>
<sequence length="668" mass="74997">MVQASPVSKEGGEQSGYPPGPEILDAHQLRTGSQAGILSPTRACISCARAKAKCVPRNTDSSSCERCSRLRRPCEPAVPRAPSQPRKRKVLEVDNLGKHRVKKLEEKLDGIVTLLKATKDPATPQCTSSSSNIRHASHGASQEQSQLPQLPDSGSYVPESAEIWNERLFYGGTIRQRFALIGSYNPSIDPPANLTQPTFDLIGTDLGVDDPEKLLYIFRNEMNPNFPFISIPDSTSIDIMRKDQPSLLIAILAVTSRASSNQLMLGKLLMQQFADRIVVKGERNMDLLLAILTYAGWCYHHFFNVPQLTSLISLANSLVGDLRLMKPPPKDSRGFFDAVIRESVKGREDCIGTLQPSNYPIRTIEERRAALGYWYLTSLVGSFFQRGETAKWSPYLQECCSVLSDRPHHRDDKYAVALIKMQLIFERIYQDPWHGTSEQHSYTAPPILYLKTLGSDVEVLRAEISAEMRDNPFSLLHYHNIGISLNKIGLARSDNLAAFTKKDFNRLECLFACARSVRDFTDVLLGIPASMYHCMPISTYMDLTSVLGVLQMLSTFEHPDWNLDWLRETISLPDLLGRLSVRLFEVKAALNLDPGTTDRLDMFSQSAKKMGWIKLFVEKTIPGFTAAQAKEARSSHSPSVEVYDFNGDEFMGYMDDAWMKDILGPWEY</sequence>
<dbReference type="CDD" id="cd00067">
    <property type="entry name" value="GAL4"/>
    <property type="match status" value="1"/>
</dbReference>
<dbReference type="PANTHER" id="PTHR31845:SF32">
    <property type="entry name" value="MISCELLANEOUS ZN(II)2CYS6 TRANSCRIPTION FACTOR (EUROFUNG)-RELATED"/>
    <property type="match status" value="1"/>
</dbReference>
<dbReference type="Proteomes" id="UP001595075">
    <property type="component" value="Unassembled WGS sequence"/>
</dbReference>
<evidence type="ECO:0000313" key="9">
    <source>
        <dbReference type="Proteomes" id="UP001595075"/>
    </source>
</evidence>
<comment type="subcellular location">
    <subcellularLocation>
        <location evidence="1">Nucleus</location>
    </subcellularLocation>
</comment>
<reference evidence="8 9" key="1">
    <citation type="journal article" date="2024" name="Commun. Biol.">
        <title>Comparative genomic analysis of thermophilic fungi reveals convergent evolutionary adaptations and gene losses.</title>
        <authorList>
            <person name="Steindorff A.S."/>
            <person name="Aguilar-Pontes M.V."/>
            <person name="Robinson A.J."/>
            <person name="Andreopoulos B."/>
            <person name="LaButti K."/>
            <person name="Kuo A."/>
            <person name="Mondo S."/>
            <person name="Riley R."/>
            <person name="Otillar R."/>
            <person name="Haridas S."/>
            <person name="Lipzen A."/>
            <person name="Grimwood J."/>
            <person name="Schmutz J."/>
            <person name="Clum A."/>
            <person name="Reid I.D."/>
            <person name="Moisan M.C."/>
            <person name="Butler G."/>
            <person name="Nguyen T.T.M."/>
            <person name="Dewar K."/>
            <person name="Conant G."/>
            <person name="Drula E."/>
            <person name="Henrissat B."/>
            <person name="Hansel C."/>
            <person name="Singer S."/>
            <person name="Hutchinson M.I."/>
            <person name="de Vries R.P."/>
            <person name="Natvig D.O."/>
            <person name="Powell A.J."/>
            <person name="Tsang A."/>
            <person name="Grigoriev I.V."/>
        </authorList>
    </citation>
    <scope>NUCLEOTIDE SEQUENCE [LARGE SCALE GENOMIC DNA]</scope>
    <source>
        <strain evidence="8 9">CBS 494.80</strain>
    </source>
</reference>
<dbReference type="InterPro" id="IPR001138">
    <property type="entry name" value="Zn2Cys6_DnaBD"/>
</dbReference>
<evidence type="ECO:0000256" key="3">
    <source>
        <dbReference type="ARBA" id="ARBA00023125"/>
    </source>
</evidence>
<feature type="region of interest" description="Disordered" evidence="6">
    <location>
        <begin position="1"/>
        <end position="25"/>
    </location>
</feature>
<dbReference type="InterPro" id="IPR051089">
    <property type="entry name" value="prtT"/>
</dbReference>
<evidence type="ECO:0000256" key="5">
    <source>
        <dbReference type="ARBA" id="ARBA00023242"/>
    </source>
</evidence>